<organism evidence="6 7">
    <name type="scientific">Megasphaera micronuciformis F0359</name>
    <dbReference type="NCBI Taxonomy" id="706434"/>
    <lineage>
        <taxon>Bacteria</taxon>
        <taxon>Bacillati</taxon>
        <taxon>Bacillota</taxon>
        <taxon>Negativicutes</taxon>
        <taxon>Veillonellales</taxon>
        <taxon>Veillonellaceae</taxon>
        <taxon>Megasphaera</taxon>
    </lineage>
</organism>
<evidence type="ECO:0000313" key="7">
    <source>
        <dbReference type="Proteomes" id="UP000003195"/>
    </source>
</evidence>
<dbReference type="PRINTS" id="PR00411">
    <property type="entry name" value="PNDRDTASEI"/>
</dbReference>
<dbReference type="Gene3D" id="3.50.50.60">
    <property type="entry name" value="FAD/NAD(P)-binding domain"/>
    <property type="match status" value="1"/>
</dbReference>
<dbReference type="PANTHER" id="PTHR42887">
    <property type="entry name" value="OS12G0638800 PROTEIN"/>
    <property type="match status" value="1"/>
</dbReference>
<protein>
    <submittedName>
        <fullName evidence="6">Flavoprotein family protein</fullName>
    </submittedName>
</protein>
<feature type="domain" description="RsdA/BaiN/AoA(So)-like insert" evidence="5">
    <location>
        <begin position="189"/>
        <end position="352"/>
    </location>
</feature>
<dbReference type="OrthoDB" id="9773233at2"/>
<name>E2ZDB8_9FIRM</name>
<accession>E2ZDB8</accession>
<dbReference type="Gene3D" id="2.40.30.10">
    <property type="entry name" value="Translation factors"/>
    <property type="match status" value="1"/>
</dbReference>
<reference evidence="6 7" key="1">
    <citation type="submission" date="2010-08" db="EMBL/GenBank/DDBJ databases">
        <authorList>
            <person name="Weinstock G."/>
            <person name="Sodergren E."/>
            <person name="Clifton S."/>
            <person name="Fulton L."/>
            <person name="Fulton B."/>
            <person name="Courtney L."/>
            <person name="Fronick C."/>
            <person name="Harrison M."/>
            <person name="Strong C."/>
            <person name="Farmer C."/>
            <person name="Delahaunty K."/>
            <person name="Markovic C."/>
            <person name="Hall O."/>
            <person name="Minx P."/>
            <person name="Tomlinson C."/>
            <person name="Mitreva M."/>
            <person name="Hou S."/>
            <person name="Chen J."/>
            <person name="Wollam A."/>
            <person name="Pepin K.H."/>
            <person name="Johnson M."/>
            <person name="Bhonagiri V."/>
            <person name="Zhang X."/>
            <person name="Suruliraj S."/>
            <person name="Warren W."/>
            <person name="Chinwalla A."/>
            <person name="Mardis E.R."/>
            <person name="Wilson R.K."/>
        </authorList>
    </citation>
    <scope>NUCLEOTIDE SEQUENCE [LARGE SCALE GENOMIC DNA]</scope>
    <source>
        <strain evidence="6 7">F0359</strain>
    </source>
</reference>
<dbReference type="NCBIfam" id="TIGR00275">
    <property type="entry name" value="aminoacetone oxidase family FAD-binding enzyme"/>
    <property type="match status" value="1"/>
</dbReference>
<evidence type="ECO:0000256" key="3">
    <source>
        <dbReference type="ARBA" id="ARBA00022827"/>
    </source>
</evidence>
<dbReference type="Pfam" id="PF22780">
    <property type="entry name" value="HI0933_like_1st"/>
    <property type="match status" value="1"/>
</dbReference>
<dbReference type="STRING" id="706434.HMPREF9429_01622"/>
<sequence>MNSVGIIGAGAAGIMAALAAAEAGADVSLFEKNNIVGKKMGITGKGRCNLTNAAPITDFIGSTPGNGKFLYSVYQRFTNEDLLECLHSWGLETKVERGGRVFPQSDSAVEVRKLLYFKLKDFGVHLHLEEGVTAVAVHDGRPRITTAKGRYFFDKLIIATGGMSYPVTGSTGDGYTFAAGLGHTIHEPRPSLIPFVSPDTWVHELTGLALKNVDVTLWKGKKKIASRFGEMLFTHFGISGPAVLMLSTAAVHSKKAVYPMEVVINLKPALSEEKLYKRLERDFELYDRKQAENAMKDLLPKRLIPAVLRQAEVAADAPVHTLSAAARLRIVQALQNLQLTVTGVRPLAEAIVTAGGVSVREINPKTMESKMVPNIYFAGEVTDIDAYTGGYNLQAAFSTGYAAGVEAAGGSE</sequence>
<dbReference type="PRINTS" id="PR00368">
    <property type="entry name" value="FADPNR"/>
</dbReference>
<evidence type="ECO:0000259" key="5">
    <source>
        <dbReference type="Pfam" id="PF22780"/>
    </source>
</evidence>
<dbReference type="SUPFAM" id="SSF51905">
    <property type="entry name" value="FAD/NAD(P)-binding domain"/>
    <property type="match status" value="1"/>
</dbReference>
<dbReference type="Pfam" id="PF03486">
    <property type="entry name" value="HI0933_like"/>
    <property type="match status" value="1"/>
</dbReference>
<comment type="cofactor">
    <cofactor evidence="1">
        <name>FAD</name>
        <dbReference type="ChEBI" id="CHEBI:57692"/>
    </cofactor>
</comment>
<dbReference type="InterPro" id="IPR004792">
    <property type="entry name" value="BaiN-like"/>
</dbReference>
<dbReference type="AlphaFoldDB" id="E2ZDB8"/>
<dbReference type="PANTHER" id="PTHR42887:SF2">
    <property type="entry name" value="OS12G0638800 PROTEIN"/>
    <property type="match status" value="1"/>
</dbReference>
<dbReference type="eggNOG" id="COG2081">
    <property type="taxonomic scope" value="Bacteria"/>
</dbReference>
<feature type="domain" description="RsdA/BaiN/AoA(So)-like Rossmann fold-like" evidence="4">
    <location>
        <begin position="4"/>
        <end position="404"/>
    </location>
</feature>
<evidence type="ECO:0000256" key="2">
    <source>
        <dbReference type="ARBA" id="ARBA00022630"/>
    </source>
</evidence>
<keyword evidence="2" id="KW-0285">Flavoprotein</keyword>
<dbReference type="HOGENOM" id="CLU_025174_3_1_9"/>
<dbReference type="InterPro" id="IPR057661">
    <property type="entry name" value="RsdA/BaiN/AoA(So)_Rossmann"/>
</dbReference>
<dbReference type="SUPFAM" id="SSF160996">
    <property type="entry name" value="HI0933 insert domain-like"/>
    <property type="match status" value="1"/>
</dbReference>
<dbReference type="InterPro" id="IPR023166">
    <property type="entry name" value="BaiN-like_dom_sf"/>
</dbReference>
<comment type="caution">
    <text evidence="6">The sequence shown here is derived from an EMBL/GenBank/DDBJ whole genome shotgun (WGS) entry which is preliminary data.</text>
</comment>
<dbReference type="EMBL" id="AECS01000039">
    <property type="protein sequence ID" value="EFQ03677.1"/>
    <property type="molecule type" value="Genomic_DNA"/>
</dbReference>
<keyword evidence="7" id="KW-1185">Reference proteome</keyword>
<proteinExistence type="predicted"/>
<dbReference type="Gene3D" id="1.10.8.260">
    <property type="entry name" value="HI0933 insert domain-like"/>
    <property type="match status" value="1"/>
</dbReference>
<evidence type="ECO:0000259" key="4">
    <source>
        <dbReference type="Pfam" id="PF03486"/>
    </source>
</evidence>
<keyword evidence="3" id="KW-0274">FAD</keyword>
<evidence type="ECO:0000313" key="6">
    <source>
        <dbReference type="EMBL" id="EFQ03677.1"/>
    </source>
</evidence>
<dbReference type="RefSeq" id="WP_006942913.1">
    <property type="nucleotide sequence ID" value="NZ_GL538208.1"/>
</dbReference>
<evidence type="ECO:0000256" key="1">
    <source>
        <dbReference type="ARBA" id="ARBA00001974"/>
    </source>
</evidence>
<dbReference type="InterPro" id="IPR055178">
    <property type="entry name" value="RsdA/BaiN/AoA(So)-like_dom"/>
</dbReference>
<dbReference type="Proteomes" id="UP000003195">
    <property type="component" value="Unassembled WGS sequence"/>
</dbReference>
<gene>
    <name evidence="6" type="ORF">HMPREF9429_01622</name>
</gene>
<dbReference type="InterPro" id="IPR036188">
    <property type="entry name" value="FAD/NAD-bd_sf"/>
</dbReference>